<evidence type="ECO:0000256" key="9">
    <source>
        <dbReference type="ARBA" id="ARBA00022833"/>
    </source>
</evidence>
<evidence type="ECO:0000256" key="5">
    <source>
        <dbReference type="ARBA" id="ARBA00022692"/>
    </source>
</evidence>
<keyword evidence="17" id="KW-1185">Reference proteome</keyword>
<evidence type="ECO:0000256" key="2">
    <source>
        <dbReference type="ARBA" id="ARBA00004141"/>
    </source>
</evidence>
<dbReference type="PANTHER" id="PTHR45977">
    <property type="entry name" value="TARGET OF ERK KINASE MPK-1"/>
    <property type="match status" value="1"/>
</dbReference>
<feature type="region of interest" description="Disordered" evidence="13">
    <location>
        <begin position="1"/>
        <end position="22"/>
    </location>
</feature>
<feature type="compositionally biased region" description="Low complexity" evidence="13">
    <location>
        <begin position="170"/>
        <end position="182"/>
    </location>
</feature>
<evidence type="ECO:0000259" key="15">
    <source>
        <dbReference type="PROSITE" id="PS50089"/>
    </source>
</evidence>
<accession>A0ABQ8F3E8</accession>
<evidence type="ECO:0000313" key="16">
    <source>
        <dbReference type="EMBL" id="KAH6591372.1"/>
    </source>
</evidence>
<evidence type="ECO:0000256" key="13">
    <source>
        <dbReference type="SAM" id="MobiDB-lite"/>
    </source>
</evidence>
<dbReference type="EC" id="2.3.2.27" evidence="3"/>
<dbReference type="CDD" id="cd16454">
    <property type="entry name" value="RING-H2_PA-TM-RING"/>
    <property type="match status" value="1"/>
</dbReference>
<comment type="caution">
    <text evidence="16">The sequence shown here is derived from an EMBL/GenBank/DDBJ whole genome shotgun (WGS) entry which is preliminary data.</text>
</comment>
<evidence type="ECO:0000256" key="14">
    <source>
        <dbReference type="SAM" id="Phobius"/>
    </source>
</evidence>
<evidence type="ECO:0000256" key="10">
    <source>
        <dbReference type="ARBA" id="ARBA00022989"/>
    </source>
</evidence>
<feature type="transmembrane region" description="Helical" evidence="14">
    <location>
        <begin position="846"/>
        <end position="871"/>
    </location>
</feature>
<dbReference type="PROSITE" id="PS50089">
    <property type="entry name" value="ZF_RING_2"/>
    <property type="match status" value="1"/>
</dbReference>
<protein>
    <recommendedName>
        <fullName evidence="3">RING-type E3 ubiquitin transferase</fullName>
        <ecNumber evidence="3">2.3.2.27</ecNumber>
    </recommendedName>
</protein>
<reference evidence="16 17" key="1">
    <citation type="submission" date="2021-02" db="EMBL/GenBank/DDBJ databases">
        <title>Variation within the Batrachochytrium salamandrivorans European outbreak.</title>
        <authorList>
            <person name="Kelly M."/>
            <person name="Pasmans F."/>
            <person name="Shea T.P."/>
            <person name="Munoz J.F."/>
            <person name="Carranza S."/>
            <person name="Cuomo C.A."/>
            <person name="Martel A."/>
        </authorList>
    </citation>
    <scope>NUCLEOTIDE SEQUENCE [LARGE SCALE GENOMIC DNA]</scope>
    <source>
        <strain evidence="16 17">AMFP18/2</strain>
    </source>
</reference>
<evidence type="ECO:0000313" key="17">
    <source>
        <dbReference type="Proteomes" id="UP001648503"/>
    </source>
</evidence>
<dbReference type="Gene3D" id="3.30.40.10">
    <property type="entry name" value="Zinc/RING finger domain, C3HC4 (zinc finger)"/>
    <property type="match status" value="1"/>
</dbReference>
<feature type="region of interest" description="Disordered" evidence="13">
    <location>
        <begin position="548"/>
        <end position="569"/>
    </location>
</feature>
<keyword evidence="11 14" id="KW-0472">Membrane</keyword>
<dbReference type="Pfam" id="PF02225">
    <property type="entry name" value="PA"/>
    <property type="match status" value="1"/>
</dbReference>
<dbReference type="InterPro" id="IPR046450">
    <property type="entry name" value="PA_dom_sf"/>
</dbReference>
<keyword evidence="9" id="KW-0862">Zinc</keyword>
<dbReference type="Proteomes" id="UP001648503">
    <property type="component" value="Unassembled WGS sequence"/>
</dbReference>
<feature type="region of interest" description="Disordered" evidence="13">
    <location>
        <begin position="156"/>
        <end position="190"/>
    </location>
</feature>
<organism evidence="16 17">
    <name type="scientific">Batrachochytrium salamandrivorans</name>
    <dbReference type="NCBI Taxonomy" id="1357716"/>
    <lineage>
        <taxon>Eukaryota</taxon>
        <taxon>Fungi</taxon>
        <taxon>Fungi incertae sedis</taxon>
        <taxon>Chytridiomycota</taxon>
        <taxon>Chytridiomycota incertae sedis</taxon>
        <taxon>Chytridiomycetes</taxon>
        <taxon>Rhizophydiales</taxon>
        <taxon>Rhizophydiales incertae sedis</taxon>
        <taxon>Batrachochytrium</taxon>
    </lineage>
</organism>
<dbReference type="Gene3D" id="3.50.30.30">
    <property type="match status" value="1"/>
</dbReference>
<evidence type="ECO:0000256" key="3">
    <source>
        <dbReference type="ARBA" id="ARBA00012483"/>
    </source>
</evidence>
<evidence type="ECO:0000256" key="8">
    <source>
        <dbReference type="ARBA" id="ARBA00022786"/>
    </source>
</evidence>
<evidence type="ECO:0000256" key="12">
    <source>
        <dbReference type="PROSITE-ProRule" id="PRU00175"/>
    </source>
</evidence>
<keyword evidence="6" id="KW-0479">Metal-binding</keyword>
<comment type="catalytic activity">
    <reaction evidence="1">
        <text>S-ubiquitinyl-[E2 ubiquitin-conjugating enzyme]-L-cysteine + [acceptor protein]-L-lysine = [E2 ubiquitin-conjugating enzyme]-L-cysteine + N(6)-ubiquitinyl-[acceptor protein]-L-lysine.</text>
        <dbReference type="EC" id="2.3.2.27"/>
    </reaction>
</comment>
<evidence type="ECO:0000256" key="1">
    <source>
        <dbReference type="ARBA" id="ARBA00000900"/>
    </source>
</evidence>
<dbReference type="InterPro" id="IPR001841">
    <property type="entry name" value="Znf_RING"/>
</dbReference>
<feature type="domain" description="RING-type" evidence="15">
    <location>
        <begin position="720"/>
        <end position="762"/>
    </location>
</feature>
<sequence>MTDRANHRSHLTDSPTSHSLSDVGDATIEYHNHQAENDVNETDTLLARRVPATMETVAADRSRNHRVDSSHHPTPHRSLSRTNTEATTMITSTTSEPSTVTMTAASTICLMLKAALVMICRLWLASLIVYTIFIMVCQHQSSQQIYRNKTTDTYNSRTGAASSPGNLKGSTHTSAALSSSSHITEQSAASTPTMLGITRDIAINVKVVSEELQTGPGASDTLVDQPTRPARSMWVFPPYKMQQEKVAIPALFGSVLPRVLVAPLLVVPSSISACSSNVAIRKRHRTEMMETGNSESMLLLPAFPVLAESQRAYILKMQAEAAAAEMRHTIPAVVSDDAGEIYNSTTVVTEPKIFHPVKPTVRSRVTAASKLIWTFLYDAGVILKMISPQNRSHNDTTQQNATLAKTIRSQHDNIGSNLEYPLSDTVSSEEKTAAHASTVESVPIQWACLVARGGCPFDEKVYNLQQHGCSAVLVYNNITGTDTSGGIKSCPPSNPNCQEPMPKTVPDLHVRMSAHSMHTVIRAYSMFLTYSDVQKLISRKPVNTQPVVPLSDTAQPLNSSNSDSHDTSATQAPLIIKMSPTEYGYSNTHRHSPPTLSSLLFDMLLLLASVFICGSCFLILCLILSIARNIVIFGRFYLQETIIEGSMIILSQGQYSFNSNVVPAKLASIPFPVRILGVGDMAGLRHSSKSCLDVLDGCANSAPTSLSWNQGDIQISRDCCAICLDDFVVGSRVRELPCRHIFHSLCIDPWLLKHNRLCPICKRDVLVSRSSSLEASPSHPATGITTESIAPETTPTENIARPHTHSRIDALWSWVTPVRFPTLHPENDLQSTLPASLQFYARSSSFMGYAAVLIPLSIATPIIHLVSYITVQVSSLEATPSRDPPATTRLTEVIDTDNDTNVDEEMGHDWVSSLIHD</sequence>
<dbReference type="SMART" id="SM00184">
    <property type="entry name" value="RING"/>
    <property type="match status" value="1"/>
</dbReference>
<gene>
    <name evidence="16" type="ORF">BASA50_008726</name>
</gene>
<evidence type="ECO:0000256" key="11">
    <source>
        <dbReference type="ARBA" id="ARBA00023136"/>
    </source>
</evidence>
<keyword evidence="7 12" id="KW-0863">Zinc-finger</keyword>
<dbReference type="Pfam" id="PF13639">
    <property type="entry name" value="zf-RING_2"/>
    <property type="match status" value="1"/>
</dbReference>
<feature type="transmembrane region" description="Helical" evidence="14">
    <location>
        <begin position="114"/>
        <end position="136"/>
    </location>
</feature>
<evidence type="ECO:0000256" key="6">
    <source>
        <dbReference type="ARBA" id="ARBA00022723"/>
    </source>
</evidence>
<dbReference type="PANTHER" id="PTHR45977:SF4">
    <property type="entry name" value="RING-TYPE DOMAIN-CONTAINING PROTEIN"/>
    <property type="match status" value="1"/>
</dbReference>
<dbReference type="CDD" id="cd00538">
    <property type="entry name" value="PA"/>
    <property type="match status" value="1"/>
</dbReference>
<comment type="subcellular location">
    <subcellularLocation>
        <location evidence="2">Membrane</location>
        <topology evidence="2">Multi-pass membrane protein</topology>
    </subcellularLocation>
</comment>
<proteinExistence type="predicted"/>
<name>A0ABQ8F3E8_9FUNG</name>
<dbReference type="SUPFAM" id="SSF52025">
    <property type="entry name" value="PA domain"/>
    <property type="match status" value="1"/>
</dbReference>
<keyword evidence="8" id="KW-0833">Ubl conjugation pathway</keyword>
<feature type="compositionally biased region" description="Basic and acidic residues" evidence="13">
    <location>
        <begin position="58"/>
        <end position="71"/>
    </location>
</feature>
<feature type="compositionally biased region" description="Polar residues" evidence="13">
    <location>
        <begin position="156"/>
        <end position="169"/>
    </location>
</feature>
<dbReference type="InterPro" id="IPR013083">
    <property type="entry name" value="Znf_RING/FYVE/PHD"/>
</dbReference>
<keyword evidence="5 14" id="KW-0812">Transmembrane</keyword>
<evidence type="ECO:0000256" key="4">
    <source>
        <dbReference type="ARBA" id="ARBA00022679"/>
    </source>
</evidence>
<keyword evidence="10 14" id="KW-1133">Transmembrane helix</keyword>
<dbReference type="SUPFAM" id="SSF57850">
    <property type="entry name" value="RING/U-box"/>
    <property type="match status" value="1"/>
</dbReference>
<dbReference type="EMBL" id="JAFCIX010000410">
    <property type="protein sequence ID" value="KAH6591372.1"/>
    <property type="molecule type" value="Genomic_DNA"/>
</dbReference>
<keyword evidence="4" id="KW-0808">Transferase</keyword>
<feature type="transmembrane region" description="Helical" evidence="14">
    <location>
        <begin position="603"/>
        <end position="627"/>
    </location>
</feature>
<dbReference type="InterPro" id="IPR003137">
    <property type="entry name" value="PA_domain"/>
</dbReference>
<evidence type="ECO:0000256" key="7">
    <source>
        <dbReference type="ARBA" id="ARBA00022771"/>
    </source>
</evidence>
<feature type="region of interest" description="Disordered" evidence="13">
    <location>
        <begin position="57"/>
        <end position="82"/>
    </location>
</feature>